<feature type="compositionally biased region" description="Polar residues" evidence="1">
    <location>
        <begin position="924"/>
        <end position="933"/>
    </location>
</feature>
<keyword evidence="4" id="KW-1185">Reference proteome</keyword>
<feature type="compositionally biased region" description="Basic and acidic residues" evidence="1">
    <location>
        <begin position="1578"/>
        <end position="1589"/>
    </location>
</feature>
<feature type="compositionally biased region" description="Polar residues" evidence="1">
    <location>
        <begin position="326"/>
        <end position="341"/>
    </location>
</feature>
<organism evidence="2 4">
    <name type="scientific">Didymodactylos carnosus</name>
    <dbReference type="NCBI Taxonomy" id="1234261"/>
    <lineage>
        <taxon>Eukaryota</taxon>
        <taxon>Metazoa</taxon>
        <taxon>Spiralia</taxon>
        <taxon>Gnathifera</taxon>
        <taxon>Rotifera</taxon>
        <taxon>Eurotatoria</taxon>
        <taxon>Bdelloidea</taxon>
        <taxon>Philodinida</taxon>
        <taxon>Philodinidae</taxon>
        <taxon>Didymodactylos</taxon>
    </lineage>
</organism>
<feature type="compositionally biased region" description="Polar residues" evidence="1">
    <location>
        <begin position="1437"/>
        <end position="1456"/>
    </location>
</feature>
<feature type="compositionally biased region" description="Polar residues" evidence="1">
    <location>
        <begin position="2158"/>
        <end position="2176"/>
    </location>
</feature>
<dbReference type="EMBL" id="CAJOBC010002329">
    <property type="protein sequence ID" value="CAF3727849.1"/>
    <property type="molecule type" value="Genomic_DNA"/>
</dbReference>
<feature type="compositionally biased region" description="Polar residues" evidence="1">
    <location>
        <begin position="1561"/>
        <end position="1577"/>
    </location>
</feature>
<feature type="region of interest" description="Disordered" evidence="1">
    <location>
        <begin position="2072"/>
        <end position="2129"/>
    </location>
</feature>
<feature type="compositionally biased region" description="Low complexity" evidence="1">
    <location>
        <begin position="2112"/>
        <end position="2124"/>
    </location>
</feature>
<feature type="compositionally biased region" description="Polar residues" evidence="1">
    <location>
        <begin position="576"/>
        <end position="585"/>
    </location>
</feature>
<feature type="region of interest" description="Disordered" evidence="1">
    <location>
        <begin position="2158"/>
        <end position="2178"/>
    </location>
</feature>
<feature type="compositionally biased region" description="Basic and acidic residues" evidence="1">
    <location>
        <begin position="662"/>
        <end position="679"/>
    </location>
</feature>
<feature type="compositionally biased region" description="Polar residues" evidence="1">
    <location>
        <begin position="1656"/>
        <end position="1665"/>
    </location>
</feature>
<feature type="region of interest" description="Disordered" evidence="1">
    <location>
        <begin position="1433"/>
        <end position="1475"/>
    </location>
</feature>
<dbReference type="Proteomes" id="UP000663829">
    <property type="component" value="Unassembled WGS sequence"/>
</dbReference>
<feature type="region of interest" description="Disordered" evidence="1">
    <location>
        <begin position="2729"/>
        <end position="2762"/>
    </location>
</feature>
<evidence type="ECO:0000256" key="1">
    <source>
        <dbReference type="SAM" id="MobiDB-lite"/>
    </source>
</evidence>
<feature type="compositionally biased region" description="Low complexity" evidence="1">
    <location>
        <begin position="993"/>
        <end position="1010"/>
    </location>
</feature>
<feature type="compositionally biased region" description="Polar residues" evidence="1">
    <location>
        <begin position="2878"/>
        <end position="2887"/>
    </location>
</feature>
<feature type="region of interest" description="Disordered" evidence="1">
    <location>
        <begin position="827"/>
        <end position="863"/>
    </location>
</feature>
<proteinExistence type="predicted"/>
<feature type="region of interest" description="Disordered" evidence="1">
    <location>
        <begin position="887"/>
        <end position="933"/>
    </location>
</feature>
<dbReference type="OrthoDB" id="10046205at2759"/>
<feature type="compositionally biased region" description="Basic and acidic residues" evidence="1">
    <location>
        <begin position="2072"/>
        <end position="2083"/>
    </location>
</feature>
<feature type="region of interest" description="Disordered" evidence="1">
    <location>
        <begin position="2642"/>
        <end position="2662"/>
    </location>
</feature>
<feature type="compositionally biased region" description="Basic residues" evidence="1">
    <location>
        <begin position="553"/>
        <end position="564"/>
    </location>
</feature>
<feature type="compositionally biased region" description="Polar residues" evidence="1">
    <location>
        <begin position="2537"/>
        <end position="2547"/>
    </location>
</feature>
<feature type="compositionally biased region" description="Polar residues" evidence="1">
    <location>
        <begin position="680"/>
        <end position="693"/>
    </location>
</feature>
<evidence type="ECO:0000313" key="2">
    <source>
        <dbReference type="EMBL" id="CAF0952255.1"/>
    </source>
</evidence>
<feature type="region of interest" description="Disordered" evidence="1">
    <location>
        <begin position="1282"/>
        <end position="1317"/>
    </location>
</feature>
<evidence type="ECO:0000313" key="4">
    <source>
        <dbReference type="Proteomes" id="UP000663829"/>
    </source>
</evidence>
<feature type="compositionally biased region" description="Polar residues" evidence="1">
    <location>
        <begin position="2102"/>
        <end position="2111"/>
    </location>
</feature>
<feature type="region of interest" description="Disordered" evidence="1">
    <location>
        <begin position="2917"/>
        <end position="2936"/>
    </location>
</feature>
<feature type="compositionally biased region" description="Basic and acidic residues" evidence="1">
    <location>
        <begin position="906"/>
        <end position="916"/>
    </location>
</feature>
<feature type="compositionally biased region" description="Polar residues" evidence="1">
    <location>
        <begin position="2737"/>
        <end position="2746"/>
    </location>
</feature>
<feature type="region of interest" description="Disordered" evidence="1">
    <location>
        <begin position="544"/>
        <end position="564"/>
    </location>
</feature>
<feature type="compositionally biased region" description="Basic and acidic residues" evidence="1">
    <location>
        <begin position="2501"/>
        <end position="2534"/>
    </location>
</feature>
<feature type="region of interest" description="Disordered" evidence="1">
    <location>
        <begin position="1507"/>
        <end position="1527"/>
    </location>
</feature>
<dbReference type="Proteomes" id="UP000681722">
    <property type="component" value="Unassembled WGS sequence"/>
</dbReference>
<feature type="region of interest" description="Disordered" evidence="1">
    <location>
        <begin position="233"/>
        <end position="264"/>
    </location>
</feature>
<feature type="region of interest" description="Disordered" evidence="1">
    <location>
        <begin position="1549"/>
        <end position="1611"/>
    </location>
</feature>
<feature type="compositionally biased region" description="Basic and acidic residues" evidence="1">
    <location>
        <begin position="729"/>
        <end position="745"/>
    </location>
</feature>
<feature type="compositionally biased region" description="Polar residues" evidence="1">
    <location>
        <begin position="852"/>
        <end position="863"/>
    </location>
</feature>
<feature type="region of interest" description="Disordered" evidence="1">
    <location>
        <begin position="1704"/>
        <end position="1728"/>
    </location>
</feature>
<feature type="compositionally biased region" description="Basic residues" evidence="1">
    <location>
        <begin position="303"/>
        <end position="312"/>
    </location>
</feature>
<feature type="region of interest" description="Disordered" evidence="1">
    <location>
        <begin position="3167"/>
        <end position="3188"/>
    </location>
</feature>
<feature type="compositionally biased region" description="Basic residues" evidence="1">
    <location>
        <begin position="502"/>
        <end position="513"/>
    </location>
</feature>
<feature type="compositionally biased region" description="Polar residues" evidence="1">
    <location>
        <begin position="748"/>
        <end position="763"/>
    </location>
</feature>
<feature type="compositionally biased region" description="Low complexity" evidence="1">
    <location>
        <begin position="831"/>
        <end position="844"/>
    </location>
</feature>
<feature type="compositionally biased region" description="Basic and acidic residues" evidence="1">
    <location>
        <begin position="357"/>
        <end position="369"/>
    </location>
</feature>
<feature type="compositionally biased region" description="Polar residues" evidence="1">
    <location>
        <begin position="235"/>
        <end position="254"/>
    </location>
</feature>
<feature type="region of interest" description="Disordered" evidence="1">
    <location>
        <begin position="496"/>
        <end position="528"/>
    </location>
</feature>
<feature type="compositionally biased region" description="Basic and acidic residues" evidence="1">
    <location>
        <begin position="1457"/>
        <end position="1475"/>
    </location>
</feature>
<feature type="region of interest" description="Disordered" evidence="1">
    <location>
        <begin position="2866"/>
        <end position="2887"/>
    </location>
</feature>
<feature type="region of interest" description="Disordered" evidence="1">
    <location>
        <begin position="1966"/>
        <end position="1997"/>
    </location>
</feature>
<feature type="region of interest" description="Disordered" evidence="1">
    <location>
        <begin position="2808"/>
        <end position="2841"/>
    </location>
</feature>
<feature type="region of interest" description="Disordered" evidence="1">
    <location>
        <begin position="1902"/>
        <end position="1937"/>
    </location>
</feature>
<feature type="compositionally biased region" description="Low complexity" evidence="1">
    <location>
        <begin position="2829"/>
        <end position="2840"/>
    </location>
</feature>
<feature type="region of interest" description="Disordered" evidence="1">
    <location>
        <begin position="287"/>
        <end position="387"/>
    </location>
</feature>
<feature type="region of interest" description="Disordered" evidence="1">
    <location>
        <begin position="1202"/>
        <end position="1254"/>
    </location>
</feature>
<feature type="region of interest" description="Disordered" evidence="1">
    <location>
        <begin position="1623"/>
        <end position="1665"/>
    </location>
</feature>
<feature type="compositionally biased region" description="Polar residues" evidence="1">
    <location>
        <begin position="1903"/>
        <end position="1914"/>
    </location>
</feature>
<feature type="region of interest" description="Disordered" evidence="1">
    <location>
        <begin position="957"/>
        <end position="1019"/>
    </location>
</feature>
<evidence type="ECO:0000313" key="3">
    <source>
        <dbReference type="EMBL" id="CAF3727849.1"/>
    </source>
</evidence>
<comment type="caution">
    <text evidence="2">The sequence shown here is derived from an EMBL/GenBank/DDBJ whole genome shotgun (WGS) entry which is preliminary data.</text>
</comment>
<feature type="compositionally biased region" description="Low complexity" evidence="1">
    <location>
        <begin position="1602"/>
        <end position="1611"/>
    </location>
</feature>
<feature type="region of interest" description="Disordered" evidence="1">
    <location>
        <begin position="662"/>
        <end position="701"/>
    </location>
</feature>
<reference evidence="2" key="1">
    <citation type="submission" date="2021-02" db="EMBL/GenBank/DDBJ databases">
        <authorList>
            <person name="Nowell W R."/>
        </authorList>
    </citation>
    <scope>NUCLEOTIDE SEQUENCE</scope>
</reference>
<feature type="compositionally biased region" description="Polar residues" evidence="1">
    <location>
        <begin position="2921"/>
        <end position="2930"/>
    </location>
</feature>
<name>A0A814D9F2_9BILA</name>
<feature type="region of interest" description="Disordered" evidence="1">
    <location>
        <begin position="576"/>
        <end position="600"/>
    </location>
</feature>
<dbReference type="EMBL" id="CAJNOQ010002330">
    <property type="protein sequence ID" value="CAF0952255.1"/>
    <property type="molecule type" value="Genomic_DNA"/>
</dbReference>
<accession>A0A814D9F2</accession>
<feature type="region of interest" description="Disordered" evidence="1">
    <location>
        <begin position="1334"/>
        <end position="1359"/>
    </location>
</feature>
<feature type="compositionally biased region" description="Basic residues" evidence="1">
    <location>
        <begin position="346"/>
        <end position="356"/>
    </location>
</feature>
<feature type="compositionally biased region" description="Polar residues" evidence="1">
    <location>
        <begin position="1590"/>
        <end position="1601"/>
    </location>
</feature>
<feature type="compositionally biased region" description="Polar residues" evidence="1">
    <location>
        <begin position="1507"/>
        <end position="1519"/>
    </location>
</feature>
<feature type="region of interest" description="Disordered" evidence="1">
    <location>
        <begin position="729"/>
        <end position="766"/>
    </location>
</feature>
<feature type="compositionally biased region" description="Polar residues" evidence="1">
    <location>
        <begin position="1346"/>
        <end position="1358"/>
    </location>
</feature>
<feature type="region of interest" description="Disordered" evidence="1">
    <location>
        <begin position="2494"/>
        <end position="2559"/>
    </location>
</feature>
<protein>
    <submittedName>
        <fullName evidence="2">Uncharacterized protein</fullName>
    </submittedName>
</protein>
<feature type="compositionally biased region" description="Polar residues" evidence="1">
    <location>
        <begin position="887"/>
        <end position="905"/>
    </location>
</feature>
<feature type="compositionally biased region" description="Basic residues" evidence="1">
    <location>
        <begin position="2084"/>
        <end position="2097"/>
    </location>
</feature>
<sequence>MANKLDEHQQIIENADTAVNISLVQQSAHIPTTKIGGRGSVFRKRRRATVNSVSNQKAFENKLKQYRSQFALNDNDYCDITILHDDGTIEILKSVRVHSSGSLNINEFTASNNANKCQTLHLNDFDRNYWHILFGHDTEDIIELMQRCQHQSIEDTPQFTHNNNDNYYHQQKPYIRYSDSISNNYYQELQRGRYHYQQPMIQRHPFSQSRYSSAYQNYPYLYNTNDYVNPYVDENNLSSQQKNDNNAQDSNNITKSKKKRRKSRLLESNTITVNDDLTKDSSSDIIITHTNPSTTNDIDNSIIKRKQKRKPKIPSAEPPITTTTTAQLINTSIPFQNDLNENSSKVNKRRKRKPRSKVIETKTTTDVKDISPSNNNNSNNDQLPNETLSALNVSRILNKKSKQRRRRKNFDSSNLLEPVTIVKNELPVPDNTNKSSELPLSDNIIQSDTSQHPMLVTDQSKPIHVNKRGQCKDMPHTEIIIDNQQTLSSMPDLLESTDNVKVRKRRQRRRRKSKINEPESTKQLDANSIGLNLSNEVMNEQNSPSAIEINIKSTKRRKPSRKKPVIIESSPTMQYNDQRITTPQPNAIDKKQTKTPKSAKQNVIISDDNYQTLNTVSVTLTDGQYNQSKTEHLTHITSPSDNPSELINLLSKNTIINDDNFEKQHNKRVENKPTVEDKNSSSTAISTTPNMTQQKKEDKIESPTKCIVVEQQKDEEEKCGKNKNLKIEKEEKERQKRNNEEKLLEKPNMSSLSSMSEKNNNISIPHDNSRTMEILKQNNKDGNNNIQCEKIDEEQRVVVSAEQTIFFQNNNSNTQNTTISMFDEREQHQQSNTNSLTNNVVSDNQNTDKKTSIPQQSNINNDTTYDTVTTKQSQFNNDFISNEKNEPITMTSTSTVKRNNNTTIKNKYDSELKTENETMDEESSSNAKKSLQISTSEIAKQSIDDARSDFEQLPSNLHVSSTESEQEHSKKGRSKVKSKPSSTVDAKVASLISSDLSLSPRTPSSLPQSPKTTTITNISKRLPSTSVEVSVADILSNDEKRASVSVKDNDIDQPTSGVMNTHHHFNSSIQQQNKTIPTGPNPEQETSQMGKNMDLNEASRELARLLHIGSPSSSNNERRHSTYVKLDERVFVNSHLNPDATTFKPLTMSPTYRSELAQHNRRPHADSRLRYYSESYRQPSIRPLLPEYHSWQQQRYNSNTTSQLGNWNPAWHHHQHQQHPKDRSLTIGDGSSNEYSSVPAYHSRNNTGNYPLYSPLSKYSEYDYDYSDTSYRNRQRTYSGKTFVFPAAKPSSSTSKKSESQRTRSQSGPGAHQHLNGVHSLTRIMVDVLKMISYSPRQTPSPGPQQVPTTPKTGSASSLLKHYTPYQHKYQYRPSYYSKRVVHHESLDQEDVFEELPSNQKQEHTSDEIPDVSQKINASAQSSIVQEKDVFNDRKQASSNEPVSTFRTQNEILTKTNDSDEHSNFKSTNDLEDKNKKDDVCTSIATAEQQRIPSTIVVDEQHNFFNKNDTKTPVSQMNDTAEPATEPTKKNIECQHVQLLDENLYDEINNSSNKSNKNKMQEITTLNITPTLAQLNDNGERRRDDENHTTSKINVTTSAIMNNTNRSNENNNKNLQLLEEEKWEKEQETNQQKKMQSSTTNKYSQEETEQGKKSPTEQGKNETSNVQILTLLNNNEKKKSIDEHANNNSLNNINELLIENENYSKEKSVKEMNDKSEEKTKTRTKDESQHFKAIPITVHRSSTINNNEKKSKKSYDDKIIEDADDNNKKQLYNDTVDDEFSKKKNVYVEYGMDKIVEGVREEEKEQKKKNETKKIMHNQITIGEKIKNPEKDEKEEKIIGDAQTNSDSVRTTQESVVDAALSADHISNGQQSFETTLQPNKILNIHSTEIENNKNNMDHRLTQQHQPYDSTVRISRSDTRTSVKPQPIVTSSSSTVGSLVSSTGSATLAAIDSNLPRHSLHIYTASVTSPTRSTHREPSYPSLSRFRSPPPNQGRHYLDTSDEEIILEEILETTDINHYPTLIERWGDKPTYRTEGELKIEELVEFEETEPTISEEIVYELVYEKNKLRSCRQLDRSRSESRNFRKIRKRRTKRKRKPGEDSMTTDTDGNLSGTVSESSSRQSSAGRYRDESSYYQHLFSSPDRSNLLNINDYSGQLTPTASTIDSNITYSRPPTDTTEKRRYVDGTYDVRKTLINEDTHYPHETRSRNEANNRNNLNSIISTSTITDSNLNLIKNEEPISSISTSINSKKNYISEIERSSTQPSLQPAKYVQTRTITSFTQPYISQIQINESDSKTQPHSTSIDDKQGGSFVSRVFSSGERANVVTESEIVDQKAYDLLEQMKTIQNKIDNITNDIENEDDILSVDGDEITDNEDFGPLPIITKEHGVTKITLSASNEDLSEQFVENESSNQIDRIANELVSKATNDALFGTHHRPETIASHQIPVNVDEVLPSATWDDLVGITSVTHNLEEPATKEQPVDIIPKSIGETEVTQATVTSKWDDLHTDRPKNETSGKAPVEIKFDQPKRSDIKLQPKTKTLRNSSVVSGGKQPNEDESFNQSGLLDALKDAILNVGETVQTTIKTSLPSLIIEQEGENKGEIKLSNKIVQQTISDDSSIQRSLLKNVQKSLKDTASSATEQNLISDTASSTQSKSIIEKQQQLTKDATNIDETIDSNGKKSTVTNIQTANLDSTNKLPLENKQVVEQTQLSPIKSDTTDAIKGRQEAIIDKLRQTDDQTSSPQKASSRTDDEKPLQSLSLTQEKVFINDKPTLMRASSDTTDEVKDEHETIIDKLRQKASDTAQKVIDSIPSLTSTKQPSTDDSTTQIETSSEPSQPEPSLFDNVRQAVIAPLTTASETIQKVVDGLRPTSDTDEKTTAPQTLLQQTEDLKAEPKIDGLYEIVNSINNTIDEVKSRKPVTQVEQEPVSSDTTDEVKDEHETIIDKLRQTDTALQSLHITDNKALNDSRENTASVAELGKVIEELEEEILQLNAKDYIKTISSGKRDNDIENIDDANRNISSINAVAIELPVTDLEQNISGQNEKLKAQQEIRTISSISQEPSKALSAIAVTSEPIASGAEVKPVENSSATFFVPDIDTATSPDDGIRNLWKHRHYAHQQSLSPSITSPTIDSRQSSPEIPRIDIKSEFSFDEQKFADIQPTVYFEQQPIFDDTTLDEPESDAAIPYYE</sequence>
<feature type="non-terminal residue" evidence="2">
    <location>
        <position position="1"/>
    </location>
</feature>
<feature type="compositionally biased region" description="Polar residues" evidence="1">
    <location>
        <begin position="287"/>
        <end position="299"/>
    </location>
</feature>
<feature type="region of interest" description="Disordered" evidence="1">
    <location>
        <begin position="3118"/>
        <end position="3137"/>
    </location>
</feature>
<feature type="compositionally biased region" description="Polar residues" evidence="1">
    <location>
        <begin position="2811"/>
        <end position="2828"/>
    </location>
</feature>
<gene>
    <name evidence="2" type="ORF">GPM918_LOCUS11310</name>
    <name evidence="3" type="ORF">SRO942_LOCUS11309</name>
</gene>